<dbReference type="CDD" id="cd00090">
    <property type="entry name" value="HTH_ARSR"/>
    <property type="match status" value="1"/>
</dbReference>
<dbReference type="Proteomes" id="UP000008207">
    <property type="component" value="Chromosome"/>
</dbReference>
<evidence type="ECO:0000259" key="1">
    <source>
        <dbReference type="PROSITE" id="PS50987"/>
    </source>
</evidence>
<dbReference type="Gene3D" id="1.10.10.10">
    <property type="entry name" value="Winged helix-like DNA-binding domain superfamily/Winged helix DNA-binding domain"/>
    <property type="match status" value="1"/>
</dbReference>
<dbReference type="eggNOG" id="COG0640">
    <property type="taxonomic scope" value="Bacteria"/>
</dbReference>
<keyword evidence="3" id="KW-1185">Reference proteome</keyword>
<dbReference type="NCBIfam" id="NF033788">
    <property type="entry name" value="HTH_metalloreg"/>
    <property type="match status" value="1"/>
</dbReference>
<protein>
    <submittedName>
        <fullName evidence="2">Transcriptional regulator, ArsR family</fullName>
    </submittedName>
</protein>
<gene>
    <name evidence="2" type="ordered locus">Mnod_0828</name>
</gene>
<dbReference type="HOGENOM" id="CLU_097806_0_3_5"/>
<dbReference type="InterPro" id="IPR036390">
    <property type="entry name" value="WH_DNA-bd_sf"/>
</dbReference>
<accession>B8IGF7</accession>
<dbReference type="InterPro" id="IPR036388">
    <property type="entry name" value="WH-like_DNA-bd_sf"/>
</dbReference>
<dbReference type="SMART" id="SM00418">
    <property type="entry name" value="HTH_ARSR"/>
    <property type="match status" value="1"/>
</dbReference>
<dbReference type="PANTHER" id="PTHR38600">
    <property type="entry name" value="TRANSCRIPTIONAL REGULATORY PROTEIN"/>
    <property type="match status" value="1"/>
</dbReference>
<dbReference type="InterPro" id="IPR011991">
    <property type="entry name" value="ArsR-like_HTH"/>
</dbReference>
<dbReference type="SUPFAM" id="SSF46785">
    <property type="entry name" value="Winged helix' DNA-binding domain"/>
    <property type="match status" value="1"/>
</dbReference>
<dbReference type="GO" id="GO:0003700">
    <property type="term" value="F:DNA-binding transcription factor activity"/>
    <property type="evidence" value="ECO:0007669"/>
    <property type="project" value="InterPro"/>
</dbReference>
<dbReference type="AlphaFoldDB" id="B8IGF7"/>
<reference evidence="2 3" key="1">
    <citation type="submission" date="2009-01" db="EMBL/GenBank/DDBJ databases">
        <title>Complete sequence of chromosome of Methylobacterium nodulans ORS 2060.</title>
        <authorList>
            <consortium name="US DOE Joint Genome Institute"/>
            <person name="Lucas S."/>
            <person name="Copeland A."/>
            <person name="Lapidus A."/>
            <person name="Glavina del Rio T."/>
            <person name="Dalin E."/>
            <person name="Tice H."/>
            <person name="Bruce D."/>
            <person name="Goodwin L."/>
            <person name="Pitluck S."/>
            <person name="Sims D."/>
            <person name="Brettin T."/>
            <person name="Detter J.C."/>
            <person name="Han C."/>
            <person name="Larimer F."/>
            <person name="Land M."/>
            <person name="Hauser L."/>
            <person name="Kyrpides N."/>
            <person name="Ivanova N."/>
            <person name="Marx C.J."/>
            <person name="Richardson P."/>
        </authorList>
    </citation>
    <scope>NUCLEOTIDE SEQUENCE [LARGE SCALE GENOMIC DNA]</scope>
    <source>
        <strain evidence="3">LMG 21967 / CNCM I-2342 / ORS 2060</strain>
    </source>
</reference>
<name>B8IGF7_METNO</name>
<dbReference type="EMBL" id="CP001349">
    <property type="protein sequence ID" value="ACL55857.1"/>
    <property type="molecule type" value="Genomic_DNA"/>
</dbReference>
<proteinExistence type="predicted"/>
<feature type="domain" description="HTH arsR-type" evidence="1">
    <location>
        <begin position="4"/>
        <end position="101"/>
    </location>
</feature>
<dbReference type="OrthoDB" id="9815653at2"/>
<dbReference type="PRINTS" id="PR00778">
    <property type="entry name" value="HTHARSR"/>
</dbReference>
<dbReference type="Pfam" id="PF12840">
    <property type="entry name" value="HTH_20"/>
    <property type="match status" value="1"/>
</dbReference>
<dbReference type="PROSITE" id="PS50987">
    <property type="entry name" value="HTH_ARSR_2"/>
    <property type="match status" value="1"/>
</dbReference>
<evidence type="ECO:0000313" key="2">
    <source>
        <dbReference type="EMBL" id="ACL55857.1"/>
    </source>
</evidence>
<sequence>MSPLESSRQAPADAALLFAALGDTTRLEIVSRLADGRPRSIAQLTEGLALTRQGVAKHLTVLERAGVVASRRVGREHRFAVRPEAIVTARRYLDRVSEQWDDALWRLKSFVEV</sequence>
<dbReference type="STRING" id="460265.Mnod_0828"/>
<organism evidence="2 3">
    <name type="scientific">Methylobacterium nodulans (strain LMG 21967 / CNCM I-2342 / ORS 2060)</name>
    <dbReference type="NCBI Taxonomy" id="460265"/>
    <lineage>
        <taxon>Bacteria</taxon>
        <taxon>Pseudomonadati</taxon>
        <taxon>Pseudomonadota</taxon>
        <taxon>Alphaproteobacteria</taxon>
        <taxon>Hyphomicrobiales</taxon>
        <taxon>Methylobacteriaceae</taxon>
        <taxon>Methylobacterium</taxon>
    </lineage>
</organism>
<dbReference type="KEGG" id="mno:Mnod_0828"/>
<dbReference type="InterPro" id="IPR001845">
    <property type="entry name" value="HTH_ArsR_DNA-bd_dom"/>
</dbReference>
<dbReference type="RefSeq" id="WP_015927561.1">
    <property type="nucleotide sequence ID" value="NC_011894.1"/>
</dbReference>
<dbReference type="PANTHER" id="PTHR38600:SF1">
    <property type="entry name" value="TRANSCRIPTIONAL REGULATORY PROTEIN"/>
    <property type="match status" value="1"/>
</dbReference>
<evidence type="ECO:0000313" key="3">
    <source>
        <dbReference type="Proteomes" id="UP000008207"/>
    </source>
</evidence>